<feature type="coiled-coil region" evidence="1">
    <location>
        <begin position="273"/>
        <end position="300"/>
    </location>
</feature>
<protein>
    <submittedName>
        <fullName evidence="2">Uncharacterized protein</fullName>
    </submittedName>
</protein>
<comment type="caution">
    <text evidence="2">The sequence shown here is derived from an EMBL/GenBank/DDBJ whole genome shotgun (WGS) entry which is preliminary data.</text>
</comment>
<feature type="coiled-coil region" evidence="1">
    <location>
        <begin position="150"/>
        <end position="184"/>
    </location>
</feature>
<name>A0A2T3LEY5_9GAMM</name>
<evidence type="ECO:0000256" key="1">
    <source>
        <dbReference type="SAM" id="Coils"/>
    </source>
</evidence>
<reference evidence="2 3" key="1">
    <citation type="submission" date="2018-03" db="EMBL/GenBank/DDBJ databases">
        <title>Whole genome sequencing of Histamine producing bacteria.</title>
        <authorList>
            <person name="Butler K."/>
        </authorList>
    </citation>
    <scope>NUCLEOTIDE SEQUENCE [LARGE SCALE GENOMIC DNA]</scope>
    <source>
        <strain evidence="2 3">ATCC 19614</strain>
    </source>
</reference>
<gene>
    <name evidence="2" type="ORF">C9J47_04995</name>
</gene>
<dbReference type="RefSeq" id="WP_107252505.1">
    <property type="nucleotide sequence ID" value="NZ_PYOC01000001.1"/>
</dbReference>
<dbReference type="EMBL" id="PYOC01000001">
    <property type="protein sequence ID" value="PSV49908.1"/>
    <property type="molecule type" value="Genomic_DNA"/>
</dbReference>
<evidence type="ECO:0000313" key="3">
    <source>
        <dbReference type="Proteomes" id="UP000241803"/>
    </source>
</evidence>
<keyword evidence="3" id="KW-1185">Reference proteome</keyword>
<proteinExistence type="predicted"/>
<keyword evidence="1" id="KW-0175">Coiled coil</keyword>
<dbReference type="Proteomes" id="UP000241803">
    <property type="component" value="Unassembled WGS sequence"/>
</dbReference>
<accession>A0A2T3LEY5</accession>
<sequence>MKHFDTLTTTKILFDHVQLMDRIITLMDSRGHNNILIHRYELMLADYIRRYVNQDESEKRRVNIAFSVKNLQQANLLADLHLGEGVMVFQPSLITLLRLCNSELVKELSDIEFKAMLSRLKELRNALDNLSFSDQNDDFRETRQFIFEHIVEIRSKLRSNELKMKQLSQRLSQIAKETTQSEQNFIENKLTMFREASQLSLRSITPALQFLDPHYTVDKGNLHQVIDSIREKFESHQRYEDANDLLLLGLNLLQSYQPIEQCNREVQAFLRKNHRTVREYNAMEAAYRALKEEYSQTLTKRLNRFYIQDSSSWVKNNDFVLGLKNNSKNQPKRLNIFSTESYLDGFWRQLQLRIDDAKLMSFTIGQADSATINRTQTNRLRRDSLILEIADKMRLVDTPDLHAHIHPRLSIMLSSHHLTYQLTDLLLVINRFKTTRNNIVTTLKRRKIADGQQAYRYQVVRFGSQGESNNDK</sequence>
<organism evidence="2 3">
    <name type="scientific">Photobacterium indicum</name>
    <dbReference type="NCBI Taxonomy" id="81447"/>
    <lineage>
        <taxon>Bacteria</taxon>
        <taxon>Pseudomonadati</taxon>
        <taxon>Pseudomonadota</taxon>
        <taxon>Gammaproteobacteria</taxon>
        <taxon>Vibrionales</taxon>
        <taxon>Vibrionaceae</taxon>
        <taxon>Photobacterium</taxon>
    </lineage>
</organism>
<dbReference type="AlphaFoldDB" id="A0A2T3LEY5"/>
<evidence type="ECO:0000313" key="2">
    <source>
        <dbReference type="EMBL" id="PSV49908.1"/>
    </source>
</evidence>